<dbReference type="HOGENOM" id="CLU_741478_0_0_5"/>
<dbReference type="Proteomes" id="UP000001818">
    <property type="component" value="Chromosome"/>
</dbReference>
<evidence type="ECO:0000313" key="3">
    <source>
        <dbReference type="EMBL" id="ABE37266.1"/>
    </source>
</evidence>
<gene>
    <name evidence="3" type="ordered locus">RPD_0026</name>
</gene>
<dbReference type="STRING" id="316057.RPD_0026"/>
<dbReference type="SUPFAM" id="SSF52540">
    <property type="entry name" value="P-loop containing nucleoside triphosphate hydrolases"/>
    <property type="match status" value="1"/>
</dbReference>
<dbReference type="AlphaFoldDB" id="Q13F73"/>
<dbReference type="InterPro" id="IPR049945">
    <property type="entry name" value="AAA_22"/>
</dbReference>
<evidence type="ECO:0000313" key="4">
    <source>
        <dbReference type="Proteomes" id="UP000001818"/>
    </source>
</evidence>
<protein>
    <recommendedName>
        <fullName evidence="2">ORC1/DEAH AAA+ ATPase domain-containing protein</fullName>
    </recommendedName>
</protein>
<accession>Q13F73</accession>
<name>Q13F73_RHOPS</name>
<dbReference type="Pfam" id="PF13401">
    <property type="entry name" value="AAA_22"/>
    <property type="match status" value="1"/>
</dbReference>
<dbReference type="Gene3D" id="3.40.50.300">
    <property type="entry name" value="P-loop containing nucleotide triphosphate hydrolases"/>
    <property type="match status" value="1"/>
</dbReference>
<dbReference type="KEGG" id="rpd:RPD_0026"/>
<sequence length="379" mass="42385">MSRAIQKGSVVSLETALPAKASKPAVCGQPRKGPEEDAMRPQPRRDVRSKNPSRNARADRLKGLSDVAVRTGKLAVAEQMFDELVVAYYSKVEGNLMVVYGSSGSGKTHVLRQLRKDEDLQLDETDPECARRPLLMIEAPSPCTLKTLGLAVLQGLGYEEAGFANLREHEVWRRARANLSNQGTGILVIDEMHNVLAGRSNMESVKIAMTLKSLMVSEVTPIQIVISGLKTVRDFAEHFKELQRRSQFLEMTPLTSPRDDKKLVLFLEGLEKELKFRTCGFTRHDLPVRFMMASRGLIGRVAYFVKMAAKLAITLGDDEIKQEYLGKVYERIYRVSANQNPFLMANVASFVMPREKEADELTFVRGVKEVSRRNGDAAD</sequence>
<evidence type="ECO:0000256" key="1">
    <source>
        <dbReference type="SAM" id="MobiDB-lite"/>
    </source>
</evidence>
<dbReference type="eggNOG" id="COG2842">
    <property type="taxonomic scope" value="Bacteria"/>
</dbReference>
<feature type="domain" description="ORC1/DEAH AAA+ ATPase" evidence="2">
    <location>
        <begin position="95"/>
        <end position="230"/>
    </location>
</feature>
<dbReference type="InterPro" id="IPR027417">
    <property type="entry name" value="P-loop_NTPase"/>
</dbReference>
<feature type="region of interest" description="Disordered" evidence="1">
    <location>
        <begin position="20"/>
        <end position="60"/>
    </location>
</feature>
<proteinExistence type="predicted"/>
<dbReference type="BioCyc" id="RPAL316057:RPD_RS00135-MONOMER"/>
<dbReference type="EMBL" id="CP000283">
    <property type="protein sequence ID" value="ABE37266.1"/>
    <property type="molecule type" value="Genomic_DNA"/>
</dbReference>
<evidence type="ECO:0000259" key="2">
    <source>
        <dbReference type="Pfam" id="PF13401"/>
    </source>
</evidence>
<organism evidence="3 4">
    <name type="scientific">Rhodopseudomonas palustris (strain BisB5)</name>
    <dbReference type="NCBI Taxonomy" id="316057"/>
    <lineage>
        <taxon>Bacteria</taxon>
        <taxon>Pseudomonadati</taxon>
        <taxon>Pseudomonadota</taxon>
        <taxon>Alphaproteobacteria</taxon>
        <taxon>Hyphomicrobiales</taxon>
        <taxon>Nitrobacteraceae</taxon>
        <taxon>Rhodopseudomonas</taxon>
    </lineage>
</organism>
<reference evidence="3 4" key="1">
    <citation type="submission" date="2006-03" db="EMBL/GenBank/DDBJ databases">
        <title>Complete sequence of Rhodopseudomonas palustris BisB5.</title>
        <authorList>
            <consortium name="US DOE Joint Genome Institute"/>
            <person name="Copeland A."/>
            <person name="Lucas S."/>
            <person name="Lapidus A."/>
            <person name="Barry K."/>
            <person name="Detter J.C."/>
            <person name="Glavina del Rio T."/>
            <person name="Hammon N."/>
            <person name="Israni S."/>
            <person name="Dalin E."/>
            <person name="Tice H."/>
            <person name="Pitluck S."/>
            <person name="Chain P."/>
            <person name="Malfatti S."/>
            <person name="Shin M."/>
            <person name="Vergez L."/>
            <person name="Schmutz J."/>
            <person name="Larimer F."/>
            <person name="Land M."/>
            <person name="Hauser L."/>
            <person name="Pelletier D.A."/>
            <person name="Kyrpides N."/>
            <person name="Lykidis A."/>
            <person name="Oda Y."/>
            <person name="Harwood C.S."/>
            <person name="Richardson P."/>
        </authorList>
    </citation>
    <scope>NUCLEOTIDE SEQUENCE [LARGE SCALE GENOMIC DNA]</scope>
    <source>
        <strain evidence="3 4">BisB5</strain>
    </source>
</reference>
<feature type="compositionally biased region" description="Basic and acidic residues" evidence="1">
    <location>
        <begin position="32"/>
        <end position="49"/>
    </location>
</feature>
<dbReference type="GO" id="GO:0016887">
    <property type="term" value="F:ATP hydrolysis activity"/>
    <property type="evidence" value="ECO:0007669"/>
    <property type="project" value="InterPro"/>
</dbReference>